<feature type="chain" id="PRO_5012183766" evidence="1">
    <location>
        <begin position="21"/>
        <end position="542"/>
    </location>
</feature>
<dbReference type="GeneID" id="92710689"/>
<dbReference type="SUPFAM" id="SSF51126">
    <property type="entry name" value="Pectin lyase-like"/>
    <property type="match status" value="1"/>
</dbReference>
<evidence type="ECO:0000256" key="1">
    <source>
        <dbReference type="SAM" id="SignalP"/>
    </source>
</evidence>
<dbReference type="eggNOG" id="ENOG5032VP4">
    <property type="taxonomic scope" value="Bacteria"/>
</dbReference>
<reference evidence="3" key="1">
    <citation type="submission" date="2016-11" db="EMBL/GenBank/DDBJ databases">
        <authorList>
            <person name="Varghese N."/>
            <person name="Submissions S."/>
        </authorList>
    </citation>
    <scope>NUCLEOTIDE SEQUENCE [LARGE SCALE GENOMIC DNA]</scope>
    <source>
        <strain evidence="3">DSM 26884</strain>
    </source>
</reference>
<dbReference type="Proteomes" id="UP000184192">
    <property type="component" value="Unassembled WGS sequence"/>
</dbReference>
<dbReference type="InterPro" id="IPR011050">
    <property type="entry name" value="Pectin_lyase_fold/virulence"/>
</dbReference>
<name>A0A1M6B355_9BACE</name>
<dbReference type="AlphaFoldDB" id="A0A1M6B355"/>
<dbReference type="EMBL" id="FQZN01000002">
    <property type="protein sequence ID" value="SHI43145.1"/>
    <property type="molecule type" value="Genomic_DNA"/>
</dbReference>
<dbReference type="RefSeq" id="WP_073312587.1">
    <property type="nucleotide sequence ID" value="NZ_FQZN01000002.1"/>
</dbReference>
<keyword evidence="1" id="KW-0732">Signal</keyword>
<feature type="signal peptide" evidence="1">
    <location>
        <begin position="1"/>
        <end position="20"/>
    </location>
</feature>
<sequence>MKIRNFYYILLGILTFSVVACEEANEWGVDTSHDRLFRSTKFEVKETNPTSALLSFRGVTNATKYVFDFSEGDSLLFNNIVFTTNILADTLTAYNKETSEVKTEYHVLFLNLNGTTRYSVRLKAVDENTGMESGYVQLCFDTTDEQIFTTVTPGTTNVSLNWQADKKATRIEYGELVKTEIEGEEAKTDTIWATPHELTSAEQQAGELVINDLKPGTNYITYILNEKVRRGSYKFKTLGSSKGTTISVGVSDDINALLAAAPAGDVTLSFTGGQTYEVGEFTIPETVTNLYVSGNVVSGRMPKLNMTKFVFSALMDNFYVQYMDVVSDGKSQFLIELGGKTGFKNVSFEGCNISEIPRSLIRTNSGDLEVGAIAISNCFIKNVGLSGYGLLNIGKLKSLSTISITNTTMLNIGDQIMDLRVQTDKVTFTQSIFCNYDINMPKLLRLDKQPKEITVTGVIFTGDNKGGKMNSGNSDYSKYLSFAGCYLTSDFQENDKKFTDAQILKISSEELFVDPKNGDFHFKPEAKFEGDGKVGDPRWWTK</sequence>
<evidence type="ECO:0000313" key="2">
    <source>
        <dbReference type="EMBL" id="SHI43145.1"/>
    </source>
</evidence>
<protein>
    <submittedName>
        <fullName evidence="2">Uncharacterized protein</fullName>
    </submittedName>
</protein>
<accession>A0A1M6B355</accession>
<gene>
    <name evidence="2" type="ORF">SAMN05444350_102149</name>
</gene>
<organism evidence="2 3">
    <name type="scientific">Bacteroides stercorirosoris</name>
    <dbReference type="NCBI Taxonomy" id="871324"/>
    <lineage>
        <taxon>Bacteria</taxon>
        <taxon>Pseudomonadati</taxon>
        <taxon>Bacteroidota</taxon>
        <taxon>Bacteroidia</taxon>
        <taxon>Bacteroidales</taxon>
        <taxon>Bacteroidaceae</taxon>
        <taxon>Bacteroides</taxon>
    </lineage>
</organism>
<dbReference type="PROSITE" id="PS51257">
    <property type="entry name" value="PROKAR_LIPOPROTEIN"/>
    <property type="match status" value="1"/>
</dbReference>
<proteinExistence type="predicted"/>
<keyword evidence="3" id="KW-1185">Reference proteome</keyword>
<evidence type="ECO:0000313" key="3">
    <source>
        <dbReference type="Proteomes" id="UP000184192"/>
    </source>
</evidence>